<accession>A0A835K4R7</accession>
<proteinExistence type="predicted"/>
<reference evidence="1 2" key="1">
    <citation type="submission" date="2020-10" db="EMBL/GenBank/DDBJ databases">
        <title>Plant Genome Project.</title>
        <authorList>
            <person name="Zhang R.-G."/>
        </authorList>
    </citation>
    <scope>NUCLEOTIDE SEQUENCE [LARGE SCALE GENOMIC DNA]</scope>
    <source>
        <strain evidence="1">FAFU-HL-1</strain>
        <tissue evidence="1">Leaf</tissue>
    </source>
</reference>
<sequence length="71" mass="8003">MDQLLYKLSQLGLSSRSSFKKTCSCTDIERPCMDPDGSDLVGAQMPYMASDLKVDRQRFPLSVVHEVDQSF</sequence>
<dbReference type="AlphaFoldDB" id="A0A835K4R7"/>
<keyword evidence="2" id="KW-1185">Reference proteome</keyword>
<organism evidence="1 2">
    <name type="scientific">Salix dunnii</name>
    <dbReference type="NCBI Taxonomy" id="1413687"/>
    <lineage>
        <taxon>Eukaryota</taxon>
        <taxon>Viridiplantae</taxon>
        <taxon>Streptophyta</taxon>
        <taxon>Embryophyta</taxon>
        <taxon>Tracheophyta</taxon>
        <taxon>Spermatophyta</taxon>
        <taxon>Magnoliopsida</taxon>
        <taxon>eudicotyledons</taxon>
        <taxon>Gunneridae</taxon>
        <taxon>Pentapetalae</taxon>
        <taxon>rosids</taxon>
        <taxon>fabids</taxon>
        <taxon>Malpighiales</taxon>
        <taxon>Salicaceae</taxon>
        <taxon>Saliceae</taxon>
        <taxon>Salix</taxon>
    </lineage>
</organism>
<comment type="caution">
    <text evidence="1">The sequence shown here is derived from an EMBL/GenBank/DDBJ whole genome shotgun (WGS) entry which is preliminary data.</text>
</comment>
<dbReference type="Proteomes" id="UP000657918">
    <property type="component" value="Unassembled WGS sequence"/>
</dbReference>
<gene>
    <name evidence="1" type="ORF">SADUNF_Sadunf06G0146800</name>
</gene>
<dbReference type="EMBL" id="JADGMS010000006">
    <property type="protein sequence ID" value="KAF9680680.1"/>
    <property type="molecule type" value="Genomic_DNA"/>
</dbReference>
<protein>
    <submittedName>
        <fullName evidence="1">Uncharacterized protein</fullName>
    </submittedName>
</protein>
<evidence type="ECO:0000313" key="1">
    <source>
        <dbReference type="EMBL" id="KAF9680680.1"/>
    </source>
</evidence>
<name>A0A835K4R7_9ROSI</name>
<evidence type="ECO:0000313" key="2">
    <source>
        <dbReference type="Proteomes" id="UP000657918"/>
    </source>
</evidence>